<keyword evidence="3" id="KW-1185">Reference proteome</keyword>
<dbReference type="AlphaFoldDB" id="A0A3S0Q6C2"/>
<reference evidence="2 3" key="1">
    <citation type="submission" date="2018-12" db="EMBL/GenBank/DDBJ databases">
        <title>The genome of Variovorax gossypii DSM 100435.</title>
        <authorList>
            <person name="Gao J."/>
            <person name="Sun J."/>
        </authorList>
    </citation>
    <scope>NUCLEOTIDE SEQUENCE [LARGE SCALE GENOMIC DNA]</scope>
    <source>
        <strain evidence="2 3">DSM 100435</strain>
    </source>
</reference>
<protein>
    <submittedName>
        <fullName evidence="2">Uncharacterized protein</fullName>
    </submittedName>
</protein>
<feature type="transmembrane region" description="Helical" evidence="1">
    <location>
        <begin position="20"/>
        <end position="39"/>
    </location>
</feature>
<dbReference type="RefSeq" id="WP_126473829.1">
    <property type="nucleotide sequence ID" value="NZ_RXOE01000012.1"/>
</dbReference>
<gene>
    <name evidence="2" type="ORF">EJP69_28865</name>
</gene>
<keyword evidence="1" id="KW-0472">Membrane</keyword>
<evidence type="ECO:0000256" key="1">
    <source>
        <dbReference type="SAM" id="Phobius"/>
    </source>
</evidence>
<name>A0A3S0Q6C2_9BURK</name>
<evidence type="ECO:0000313" key="2">
    <source>
        <dbReference type="EMBL" id="RTQ30691.1"/>
    </source>
</evidence>
<proteinExistence type="predicted"/>
<dbReference type="EMBL" id="RXOE01000012">
    <property type="protein sequence ID" value="RTQ30691.1"/>
    <property type="molecule type" value="Genomic_DNA"/>
</dbReference>
<dbReference type="Proteomes" id="UP000267418">
    <property type="component" value="Unassembled WGS sequence"/>
</dbReference>
<keyword evidence="1" id="KW-1133">Transmembrane helix</keyword>
<sequence length="67" mass="7314">MKEQQARSDERDDSRHAFTWGIPAVVVVLLGALAYFHALQQRFEVPIEMPPAQSAPGGEVPAAPSNK</sequence>
<comment type="caution">
    <text evidence="2">The sequence shown here is derived from an EMBL/GenBank/DDBJ whole genome shotgun (WGS) entry which is preliminary data.</text>
</comment>
<evidence type="ECO:0000313" key="3">
    <source>
        <dbReference type="Proteomes" id="UP000267418"/>
    </source>
</evidence>
<accession>A0A3S0Q6C2</accession>
<organism evidence="2 3">
    <name type="scientific">Variovorax gossypii</name>
    <dbReference type="NCBI Taxonomy" id="1679495"/>
    <lineage>
        <taxon>Bacteria</taxon>
        <taxon>Pseudomonadati</taxon>
        <taxon>Pseudomonadota</taxon>
        <taxon>Betaproteobacteria</taxon>
        <taxon>Burkholderiales</taxon>
        <taxon>Comamonadaceae</taxon>
        <taxon>Variovorax</taxon>
    </lineage>
</organism>
<keyword evidence="1" id="KW-0812">Transmembrane</keyword>